<dbReference type="CDD" id="cd02784">
    <property type="entry name" value="MopB_CT_PHLH"/>
    <property type="match status" value="1"/>
</dbReference>
<name>A0A2H3KKK7_9CHLR</name>
<dbReference type="AlphaFoldDB" id="A0A2H3KKK7"/>
<evidence type="ECO:0000259" key="1">
    <source>
        <dbReference type="PROSITE" id="PS51379"/>
    </source>
</evidence>
<evidence type="ECO:0000313" key="3">
    <source>
        <dbReference type="Proteomes" id="UP000220922"/>
    </source>
</evidence>
<dbReference type="InterPro" id="IPR006311">
    <property type="entry name" value="TAT_signal"/>
</dbReference>
<evidence type="ECO:0000313" key="2">
    <source>
        <dbReference type="EMBL" id="PDV98533.1"/>
    </source>
</evidence>
<accession>A0A2H3KKK7</accession>
<comment type="caution">
    <text evidence="2">The sequence shown here is derived from an EMBL/GenBank/DDBJ whole genome shotgun (WGS) entry which is preliminary data.</text>
</comment>
<proteinExistence type="predicted"/>
<dbReference type="EMBL" id="LYXE01000096">
    <property type="protein sequence ID" value="PDV98533.1"/>
    <property type="molecule type" value="Genomic_DNA"/>
</dbReference>
<dbReference type="PROSITE" id="PS51379">
    <property type="entry name" value="4FE4S_FER_2"/>
    <property type="match status" value="1"/>
</dbReference>
<dbReference type="Gene3D" id="3.40.50.740">
    <property type="match status" value="1"/>
</dbReference>
<dbReference type="Proteomes" id="UP000220922">
    <property type="component" value="Unassembled WGS sequence"/>
</dbReference>
<dbReference type="CDD" id="cd10551">
    <property type="entry name" value="PsrB"/>
    <property type="match status" value="1"/>
</dbReference>
<dbReference type="SUPFAM" id="SSF53706">
    <property type="entry name" value="Formate dehydrogenase/DMSO reductase, domains 1-3"/>
    <property type="match status" value="1"/>
</dbReference>
<dbReference type="SUPFAM" id="SSF54862">
    <property type="entry name" value="4Fe-4S ferredoxins"/>
    <property type="match status" value="1"/>
</dbReference>
<dbReference type="RefSeq" id="WP_097653478.1">
    <property type="nucleotide sequence ID" value="NZ_LYXE01000096.1"/>
</dbReference>
<gene>
    <name evidence="2" type="ORF">A9Q02_15070</name>
</gene>
<dbReference type="PANTHER" id="PTHR42783:SF3">
    <property type="entry name" value="GLUTAMATE SYNTHASE [NADPH] SMALL CHAIN-RELATED"/>
    <property type="match status" value="1"/>
</dbReference>
<dbReference type="NCBIfam" id="TIGR04519">
    <property type="entry name" value="MoCo_extend_TAT"/>
    <property type="match status" value="1"/>
</dbReference>
<dbReference type="Gene3D" id="3.30.70.20">
    <property type="match status" value="2"/>
</dbReference>
<dbReference type="InterPro" id="IPR017896">
    <property type="entry name" value="4Fe4S_Fe-S-bd"/>
</dbReference>
<keyword evidence="3" id="KW-1185">Reference proteome</keyword>
<dbReference type="Pfam" id="PF13247">
    <property type="entry name" value="Fer4_11"/>
    <property type="match status" value="1"/>
</dbReference>
<reference evidence="2 3" key="1">
    <citation type="submission" date="2016-05" db="EMBL/GenBank/DDBJ databases">
        <authorList>
            <person name="Lavstsen T."/>
            <person name="Jespersen J.S."/>
        </authorList>
    </citation>
    <scope>NUCLEOTIDE SEQUENCE [LARGE SCALE GENOMIC DNA]</scope>
    <source>
        <strain evidence="2 3">B7-9</strain>
    </source>
</reference>
<feature type="domain" description="4Fe-4S ferredoxin-type" evidence="1">
    <location>
        <begin position="810"/>
        <end position="840"/>
    </location>
</feature>
<sequence>MSEITLHASEHELEAIRSRLQSSRGRKFWRSLDELADNPTFHEFLNREFPAGASELNDPVTRRTFLKLMGASLALAGLSGCTMAIRQPQEQIAPFARAPYDRVPGIPQYYATALPLDGFGLGVAVKSYDGRPIKIEGNPNHAASLGATDLFAQAEILSLYDPDRPETVLSRNTIRTWDQFVVALSEVMQLQRALQGQGLRLLTPTVTSPSLAAQINELLASLPNARWVQYDPIGRSQTYGGTELAFGEPLEPRYRLDLARVIVTLDADVFSEGPGRVRYARDWAAGRRVLGTSTEVSRLYSVEPALSPTGIVADHRLPLKAGDVASLAYALASGLGIPGLNGTAPALAESATAFVAAVVADLRAAGGQGLVIAGETQPPEVHALAHAINVALGAVGTTVTYSDPVAVAPTNQLADLRTLADELKSGAVEVLIILDSNPVFTAPADLDFENAMAQARFSAVLNHYDDETAALSTWFVPAAHPLESWGDVRAFDGTTTIIQPLIEPLYGGRTPHDLLAVMLGQSGQTDYSVVSSYWQQASGFEDNADFEPFFKSSLNNGVVPGTSLSARNVTLRSGLTFQPPAAAPAGLELNFRPDPGIYDGRYANNGWLQEVPRPTTKLTWDNAALISPRTAISLLNLRINPEDLAADDNLTAQRTLEGLIQANGTLIELQHAGRTLTMPIWVVPGHAEGTVTVTLGYGHGPRGGRVAEGTGFNTYRLRTSEAPWFGSLEVNLAGGTYPLASTQNHWTLEARDIVRVGAFARFKEDPKYISREIYQEAYGKDTPGPGTDGYISLLPDELPAPNDFKTGPQWGMSIDLTACTSCNACVVACQAENNIPIVGKEEIARGREMHWIRIDRYFAGHDFDNPETYVMPMLCQHCERAPCELVCPVIATVHDAEGVNNMIYNRCVGTKYCSNNCPYKVRRFNFFQYQDLNAPSLKLGRNPEVTVRNRGVMEKCSFCIQRISAVRIKAKVEGNRPIRDGEVLTACQQVCPTQAIVFGDIRDDQSLVTQRKAEPHNYTVFGLLNVRPRTSYMARVRNPNEALGGEEGEA</sequence>
<dbReference type="PANTHER" id="PTHR42783">
    <property type="entry name" value="GLUTAMATE SYNTHASE [NADPH] SMALL CHAIN"/>
    <property type="match status" value="1"/>
</dbReference>
<protein>
    <submittedName>
        <fullName evidence="2">Molybdopterin oxidoreductase</fullName>
    </submittedName>
</protein>
<dbReference type="Gene3D" id="3.30.2070.10">
    <property type="entry name" value="Formate dehydrogenase/DMSO reductase"/>
    <property type="match status" value="1"/>
</dbReference>
<dbReference type="OrthoDB" id="9779457at2"/>
<dbReference type="InterPro" id="IPR030948">
    <property type="entry name" value="TAT_var_transloc_signal_dom"/>
</dbReference>
<dbReference type="PROSITE" id="PS51318">
    <property type="entry name" value="TAT"/>
    <property type="match status" value="1"/>
</dbReference>
<organism evidence="2 3">
    <name type="scientific">Candidatus Chloroploca asiatica</name>
    <dbReference type="NCBI Taxonomy" id="1506545"/>
    <lineage>
        <taxon>Bacteria</taxon>
        <taxon>Bacillati</taxon>
        <taxon>Chloroflexota</taxon>
        <taxon>Chloroflexia</taxon>
        <taxon>Chloroflexales</taxon>
        <taxon>Chloroflexineae</taxon>
        <taxon>Oscillochloridaceae</taxon>
        <taxon>Candidatus Chloroploca</taxon>
    </lineage>
</organism>